<dbReference type="AlphaFoldDB" id="A0A1L8R7P2"/>
<evidence type="ECO:0000259" key="2">
    <source>
        <dbReference type="Pfam" id="PF06030"/>
    </source>
</evidence>
<feature type="transmembrane region" description="Helical" evidence="1">
    <location>
        <begin position="308"/>
        <end position="330"/>
    </location>
</feature>
<name>A0A1L8R7P2_9ENTE</name>
<dbReference type="OrthoDB" id="2148359at2"/>
<organism evidence="4 5">
    <name type="scientific">Enterococcus canintestini</name>
    <dbReference type="NCBI Taxonomy" id="317010"/>
    <lineage>
        <taxon>Bacteria</taxon>
        <taxon>Bacillati</taxon>
        <taxon>Bacillota</taxon>
        <taxon>Bacilli</taxon>
        <taxon>Lactobacillales</taxon>
        <taxon>Enterococcaceae</taxon>
        <taxon>Enterococcus</taxon>
    </lineage>
</organism>
<feature type="domain" description="WxL Interacting Protein host binding" evidence="3">
    <location>
        <begin position="157"/>
        <end position="295"/>
    </location>
</feature>
<evidence type="ECO:0000256" key="1">
    <source>
        <dbReference type="SAM" id="Phobius"/>
    </source>
</evidence>
<dbReference type="Proteomes" id="UP000182835">
    <property type="component" value="Unassembled WGS sequence"/>
</dbReference>
<sequence>MKRISYLLSVVLVILSGFIFKEDAWAAAGNVGFNIEAVLPENQVDKTQSYFDLRVKPATSQKIQVAVNNTSAVESEYAVHVNQAYTNTNGFIDYAQTDAPLDSSVPFLLKDVIEYPAKIKVAAKKTEFLTLTLNIPKESFKGQVLGGIQVTKLTDEKEDAITNQYSYVIGLNLTESDAPVKRNLELVSVKPAVSFEKTSVVAKLKNPVAEAMGHLKYVGTVVAKKDNQTVKKINYDNEMSIAPNSVYDFAIDWDNEPLVAGEYTLHLTVSDALKNSWQFDQDFTITKQEASAINQATINRTNQNKLPLWVFIIIGILLALLLFFIILLIMKRKKEQQMISN</sequence>
<dbReference type="InterPro" id="IPR021759">
    <property type="entry name" value="WxLIP_HBD"/>
</dbReference>
<dbReference type="RefSeq" id="WP_071864429.1">
    <property type="nucleotide sequence ID" value="NZ_JBHLVQ010000007.1"/>
</dbReference>
<keyword evidence="1" id="KW-0812">Transmembrane</keyword>
<dbReference type="STRING" id="317010.RU96_GL002079"/>
<keyword evidence="1" id="KW-1133">Transmembrane helix</keyword>
<reference evidence="4 5" key="1">
    <citation type="submission" date="2014-12" db="EMBL/GenBank/DDBJ databases">
        <title>Draft genome sequences of 29 type strains of Enterococci.</title>
        <authorList>
            <person name="Zhong Z."/>
            <person name="Sun Z."/>
            <person name="Liu W."/>
            <person name="Zhang W."/>
            <person name="Zhang H."/>
        </authorList>
    </citation>
    <scope>NUCLEOTIDE SEQUENCE [LARGE SCALE GENOMIC DNA]</scope>
    <source>
        <strain evidence="4 5">DSM 21207</strain>
    </source>
</reference>
<evidence type="ECO:0000259" key="3">
    <source>
        <dbReference type="Pfam" id="PF11797"/>
    </source>
</evidence>
<keyword evidence="1" id="KW-0472">Membrane</keyword>
<dbReference type="Pfam" id="PF11797">
    <property type="entry name" value="WxLIP_HBD"/>
    <property type="match status" value="1"/>
</dbReference>
<dbReference type="InterPro" id="IPR010317">
    <property type="entry name" value="WxLIP_PGBD"/>
</dbReference>
<gene>
    <name evidence="4" type="ORF">RU96_GL002079</name>
</gene>
<protein>
    <submittedName>
        <fullName evidence="4">Uncharacterized protein</fullName>
    </submittedName>
</protein>
<evidence type="ECO:0000313" key="5">
    <source>
        <dbReference type="Proteomes" id="UP000182835"/>
    </source>
</evidence>
<proteinExistence type="predicted"/>
<dbReference type="Pfam" id="PF06030">
    <property type="entry name" value="WxLIP_PGBD"/>
    <property type="match status" value="1"/>
</dbReference>
<feature type="domain" description="WxL Interacting Protein peptidoglycan binding" evidence="2">
    <location>
        <begin position="33"/>
        <end position="151"/>
    </location>
</feature>
<comment type="caution">
    <text evidence="4">The sequence shown here is derived from an EMBL/GenBank/DDBJ whole genome shotgun (WGS) entry which is preliminary data.</text>
</comment>
<evidence type="ECO:0000313" key="4">
    <source>
        <dbReference type="EMBL" id="OJG15774.1"/>
    </source>
</evidence>
<dbReference type="EMBL" id="JXKG01000005">
    <property type="protein sequence ID" value="OJG15774.1"/>
    <property type="molecule type" value="Genomic_DNA"/>
</dbReference>
<accession>A0A1L8R7P2</accession>